<protein>
    <recommendedName>
        <fullName evidence="1">DUF6438 domain-containing protein</fullName>
    </recommendedName>
</protein>
<sequence length="130" mass="15376">MRYIFLMLMAITLVKCSSSKNIKKEEAFLYYGKTQCLGKCPVFDMYLFKDGKVFYEGFKNVSKLGVYEFSIKTEDVEKIKKELEEIDFTTKEKLTRDFPNTVLKFKGKRLAIQKNDKVKRLIFLLEKIKI</sequence>
<evidence type="ECO:0000313" key="3">
    <source>
        <dbReference type="Proteomes" id="UP000274593"/>
    </source>
</evidence>
<dbReference type="KEGG" id="tsig:D6T69_09840"/>
<dbReference type="AlphaFoldDB" id="A0A3Q8RSN0"/>
<proteinExistence type="predicted"/>
<name>A0A3Q8RSN0_9FLAO</name>
<evidence type="ECO:0000259" key="1">
    <source>
        <dbReference type="Pfam" id="PF20033"/>
    </source>
</evidence>
<feature type="domain" description="DUF6438" evidence="1">
    <location>
        <begin position="29"/>
        <end position="115"/>
    </location>
</feature>
<evidence type="ECO:0000313" key="2">
    <source>
        <dbReference type="EMBL" id="AZJ35802.1"/>
    </source>
</evidence>
<dbReference type="RefSeq" id="WP_125067564.1">
    <property type="nucleotide sequence ID" value="NZ_CP032548.1"/>
</dbReference>
<organism evidence="2 3">
    <name type="scientific">Tenacibaculum singaporense</name>
    <dbReference type="NCBI Taxonomy" id="2358479"/>
    <lineage>
        <taxon>Bacteria</taxon>
        <taxon>Pseudomonadati</taxon>
        <taxon>Bacteroidota</taxon>
        <taxon>Flavobacteriia</taxon>
        <taxon>Flavobacteriales</taxon>
        <taxon>Flavobacteriaceae</taxon>
        <taxon>Tenacibaculum</taxon>
    </lineage>
</organism>
<reference evidence="2 3" key="1">
    <citation type="submission" date="2018-09" db="EMBL/GenBank/DDBJ databases">
        <title>Insights into the microbiota of Asian seabass (Lates calcarifer) with tenacibaculosis symptoms and description of sp. nov. Tenacibaculum singaporense.</title>
        <authorList>
            <person name="Miyake S."/>
            <person name="Soh M."/>
            <person name="Azman M.N."/>
            <person name="Ngoh S.Y."/>
            <person name="Orban L."/>
        </authorList>
    </citation>
    <scope>NUCLEOTIDE SEQUENCE [LARGE SCALE GENOMIC DNA]</scope>
    <source>
        <strain evidence="2 3">DSM 106434</strain>
    </source>
</reference>
<accession>A0A3Q8RSN0</accession>
<gene>
    <name evidence="2" type="ORF">D6T69_09840</name>
</gene>
<dbReference type="Proteomes" id="UP000274593">
    <property type="component" value="Chromosome"/>
</dbReference>
<dbReference type="Pfam" id="PF20033">
    <property type="entry name" value="DUF6438"/>
    <property type="match status" value="1"/>
</dbReference>
<dbReference type="InterPro" id="IPR045497">
    <property type="entry name" value="DUF6438"/>
</dbReference>
<keyword evidence="3" id="KW-1185">Reference proteome</keyword>
<dbReference type="EMBL" id="CP032548">
    <property type="protein sequence ID" value="AZJ35802.1"/>
    <property type="molecule type" value="Genomic_DNA"/>
</dbReference>